<evidence type="ECO:0000313" key="1">
    <source>
        <dbReference type="EMBL" id="KAH6927001.1"/>
    </source>
</evidence>
<name>A0ACB7RWB1_HYAAI</name>
<dbReference type="EMBL" id="CM023487">
    <property type="protein sequence ID" value="KAH6927001.1"/>
    <property type="molecule type" value="Genomic_DNA"/>
</dbReference>
<protein>
    <submittedName>
        <fullName evidence="1">Uncharacterized protein</fullName>
    </submittedName>
</protein>
<sequence length="145" mass="16129">MEVGSPRLTGLGDIWAYKQYSSACFSGTTTYVEVTAFARVPLAVTMSWKGCTGGSGHMGIRVSSSQLRLVFKAAPTNDDPAHLELARIYPVSLEEGEVFVSGAPKLVTRLAHYASMFMKHQIQHLWSYILRMEPQILLRDMRPHA</sequence>
<evidence type="ECO:0000313" key="2">
    <source>
        <dbReference type="Proteomes" id="UP000821845"/>
    </source>
</evidence>
<keyword evidence="2" id="KW-1185">Reference proteome</keyword>
<accession>A0ACB7RWB1</accession>
<comment type="caution">
    <text evidence="1">The sequence shown here is derived from an EMBL/GenBank/DDBJ whole genome shotgun (WGS) entry which is preliminary data.</text>
</comment>
<reference evidence="1" key="1">
    <citation type="submission" date="2020-05" db="EMBL/GenBank/DDBJ databases">
        <title>Large-scale comparative analyses of tick genomes elucidate their genetic diversity and vector capacities.</title>
        <authorList>
            <person name="Jia N."/>
            <person name="Wang J."/>
            <person name="Shi W."/>
            <person name="Du L."/>
            <person name="Sun Y."/>
            <person name="Zhan W."/>
            <person name="Jiang J."/>
            <person name="Wang Q."/>
            <person name="Zhang B."/>
            <person name="Ji P."/>
            <person name="Sakyi L.B."/>
            <person name="Cui X."/>
            <person name="Yuan T."/>
            <person name="Jiang B."/>
            <person name="Yang W."/>
            <person name="Lam T.T.-Y."/>
            <person name="Chang Q."/>
            <person name="Ding S."/>
            <person name="Wang X."/>
            <person name="Zhu J."/>
            <person name="Ruan X."/>
            <person name="Zhao L."/>
            <person name="Wei J."/>
            <person name="Que T."/>
            <person name="Du C."/>
            <person name="Cheng J."/>
            <person name="Dai P."/>
            <person name="Han X."/>
            <person name="Huang E."/>
            <person name="Gao Y."/>
            <person name="Liu J."/>
            <person name="Shao H."/>
            <person name="Ye R."/>
            <person name="Li L."/>
            <person name="Wei W."/>
            <person name="Wang X."/>
            <person name="Wang C."/>
            <person name="Yang T."/>
            <person name="Huo Q."/>
            <person name="Li W."/>
            <person name="Guo W."/>
            <person name="Chen H."/>
            <person name="Zhou L."/>
            <person name="Ni X."/>
            <person name="Tian J."/>
            <person name="Zhou Y."/>
            <person name="Sheng Y."/>
            <person name="Liu T."/>
            <person name="Pan Y."/>
            <person name="Xia L."/>
            <person name="Li J."/>
            <person name="Zhao F."/>
            <person name="Cao W."/>
        </authorList>
    </citation>
    <scope>NUCLEOTIDE SEQUENCE</scope>
    <source>
        <strain evidence="1">Hyas-2018</strain>
    </source>
</reference>
<dbReference type="Proteomes" id="UP000821845">
    <property type="component" value="Chromosome 7"/>
</dbReference>
<organism evidence="1 2">
    <name type="scientific">Hyalomma asiaticum</name>
    <name type="common">Tick</name>
    <dbReference type="NCBI Taxonomy" id="266040"/>
    <lineage>
        <taxon>Eukaryota</taxon>
        <taxon>Metazoa</taxon>
        <taxon>Ecdysozoa</taxon>
        <taxon>Arthropoda</taxon>
        <taxon>Chelicerata</taxon>
        <taxon>Arachnida</taxon>
        <taxon>Acari</taxon>
        <taxon>Parasitiformes</taxon>
        <taxon>Ixodida</taxon>
        <taxon>Ixodoidea</taxon>
        <taxon>Ixodidae</taxon>
        <taxon>Hyalomminae</taxon>
        <taxon>Hyalomma</taxon>
    </lineage>
</organism>
<proteinExistence type="predicted"/>
<gene>
    <name evidence="1" type="ORF">HPB50_025271</name>
</gene>